<dbReference type="PANTHER" id="PTHR31152:SF1">
    <property type="entry name" value="PLAC8 FAMILY PROTEIN"/>
    <property type="match status" value="1"/>
</dbReference>
<protein>
    <submittedName>
        <fullName evidence="1">Uncharacterized protein</fullName>
    </submittedName>
</protein>
<organism evidence="1 2">
    <name type="scientific">Haematococcus lacustris</name>
    <name type="common">Green alga</name>
    <name type="synonym">Haematococcus pluvialis</name>
    <dbReference type="NCBI Taxonomy" id="44745"/>
    <lineage>
        <taxon>Eukaryota</taxon>
        <taxon>Viridiplantae</taxon>
        <taxon>Chlorophyta</taxon>
        <taxon>core chlorophytes</taxon>
        <taxon>Chlorophyceae</taxon>
        <taxon>CS clade</taxon>
        <taxon>Chlamydomonadales</taxon>
        <taxon>Haematococcaceae</taxon>
        <taxon>Haematococcus</taxon>
    </lineage>
</organism>
<feature type="non-terminal residue" evidence="1">
    <location>
        <position position="1"/>
    </location>
</feature>
<keyword evidence="2" id="KW-1185">Reference proteome</keyword>
<evidence type="ECO:0000313" key="2">
    <source>
        <dbReference type="Proteomes" id="UP000485058"/>
    </source>
</evidence>
<dbReference type="AlphaFoldDB" id="A0A699Z2P4"/>
<evidence type="ECO:0000313" key="1">
    <source>
        <dbReference type="EMBL" id="GFH13264.1"/>
    </source>
</evidence>
<dbReference type="Proteomes" id="UP000485058">
    <property type="component" value="Unassembled WGS sequence"/>
</dbReference>
<accession>A0A699Z2P4</accession>
<sequence>MDTCTKRPGYCCYAMWCGYCASYELRKQGLHGDMSRYICCNGACPCSGRMGESSNPECCLCMEVACCFAQSVASTRFMIMDELRLETTACDNCLIGTMICLQ</sequence>
<dbReference type="EMBL" id="BLLF01000592">
    <property type="protein sequence ID" value="GFH13264.1"/>
    <property type="molecule type" value="Genomic_DNA"/>
</dbReference>
<gene>
    <name evidence="1" type="ORF">HaLaN_09111</name>
</gene>
<proteinExistence type="predicted"/>
<name>A0A699Z2P4_HAELA</name>
<dbReference type="PANTHER" id="PTHR31152">
    <property type="entry name" value="PLAC8 FAMILY PROTEIN"/>
    <property type="match status" value="1"/>
</dbReference>
<feature type="non-terminal residue" evidence="1">
    <location>
        <position position="102"/>
    </location>
</feature>
<comment type="caution">
    <text evidence="1">The sequence shown here is derived from an EMBL/GenBank/DDBJ whole genome shotgun (WGS) entry which is preliminary data.</text>
</comment>
<reference evidence="1 2" key="1">
    <citation type="submission" date="2020-02" db="EMBL/GenBank/DDBJ databases">
        <title>Draft genome sequence of Haematococcus lacustris strain NIES-144.</title>
        <authorList>
            <person name="Morimoto D."/>
            <person name="Nakagawa S."/>
            <person name="Yoshida T."/>
            <person name="Sawayama S."/>
        </authorList>
    </citation>
    <scope>NUCLEOTIDE SEQUENCE [LARGE SCALE GENOMIC DNA]</scope>
    <source>
        <strain evidence="1 2">NIES-144</strain>
    </source>
</reference>